<dbReference type="FunFam" id="3.40.50.300:FF:000366">
    <property type="entry name" value="GTPase, IMAP family member 2"/>
    <property type="match status" value="1"/>
</dbReference>
<dbReference type="InterPro" id="IPR006703">
    <property type="entry name" value="G_AIG1"/>
</dbReference>
<dbReference type="CDD" id="cd01852">
    <property type="entry name" value="AIG1"/>
    <property type="match status" value="1"/>
</dbReference>
<dbReference type="PANTHER" id="PTHR10903">
    <property type="entry name" value="GTPASE, IMAP FAMILY MEMBER-RELATED"/>
    <property type="match status" value="1"/>
</dbReference>
<name>A0A8T2L0U2_ASTMX</name>
<dbReference type="GO" id="GO:0005525">
    <property type="term" value="F:GTP binding"/>
    <property type="evidence" value="ECO:0007669"/>
    <property type="project" value="UniProtKB-KW"/>
</dbReference>
<protein>
    <submittedName>
        <fullName evidence="6">GTPase IMAP family member 8-like</fullName>
    </submittedName>
</protein>
<evidence type="ECO:0000313" key="7">
    <source>
        <dbReference type="Proteomes" id="UP000752171"/>
    </source>
</evidence>
<evidence type="ECO:0000313" key="6">
    <source>
        <dbReference type="EMBL" id="KAG9262651.1"/>
    </source>
</evidence>
<evidence type="ECO:0000256" key="2">
    <source>
        <dbReference type="ARBA" id="ARBA00022741"/>
    </source>
</evidence>
<dbReference type="PANTHER" id="PTHR10903:SF170">
    <property type="entry name" value="GTPASE IMAP FAMILY MEMBER 7"/>
    <property type="match status" value="1"/>
</dbReference>
<keyword evidence="2" id="KW-0547">Nucleotide-binding</keyword>
<sequence length="361" mass="41354">AEEQGSSCLRVVLIGKTGNGKSTTGNTILGKKEFATAASMNSVTKVCQKGVGEVPGRRVAVVDTPGLFDASLSMEEVQQEIVKYISLSAPGPHAFIIVLSVGRVSQDDVETLDMIKRLFGPKAAMFSIVLFTRGDDLEDQTIKEYVENCTIEPVRKMLRDCGDRFMAFNNKEKKDRAQVSELLTQIEMVINANTTSQYFTNSMFQEAEMSIKKKIEEILREKEKEIEQIREKMEALKKELEEKYEREKKNETAEREIKRLQEREYEIMRQWQEDIKKIEAEIMAREEREKTELKRKHHQELEDMKKTHEAEVRKLVVQFNKDLTGTLDIAAITFGLYCLDCSDSVCEISNMAGRSDFFSTE</sequence>
<dbReference type="PROSITE" id="PS51720">
    <property type="entry name" value="G_AIG1"/>
    <property type="match status" value="1"/>
</dbReference>
<dbReference type="OrthoDB" id="8954335at2759"/>
<dbReference type="EMBL" id="JAICCE010000021">
    <property type="protein sequence ID" value="KAG9262651.1"/>
    <property type="molecule type" value="Genomic_DNA"/>
</dbReference>
<feature type="non-terminal residue" evidence="6">
    <location>
        <position position="361"/>
    </location>
</feature>
<dbReference type="Pfam" id="PF04548">
    <property type="entry name" value="AIG1"/>
    <property type="match status" value="1"/>
</dbReference>
<evidence type="ECO:0000256" key="1">
    <source>
        <dbReference type="ARBA" id="ARBA00008535"/>
    </source>
</evidence>
<comment type="similarity">
    <text evidence="1">Belongs to the TRAFAC class TrmE-Era-EngA-EngB-Septin-like GTPase superfamily. AIG1/Toc34/Toc159-like paraseptin GTPase family. IAN subfamily.</text>
</comment>
<evidence type="ECO:0000256" key="3">
    <source>
        <dbReference type="ARBA" id="ARBA00023134"/>
    </source>
</evidence>
<dbReference type="AlphaFoldDB" id="A0A8T2L0U2"/>
<comment type="caution">
    <text evidence="6">The sequence shown here is derived from an EMBL/GenBank/DDBJ whole genome shotgun (WGS) entry which is preliminary data.</text>
</comment>
<dbReference type="Gene3D" id="3.40.50.300">
    <property type="entry name" value="P-loop containing nucleotide triphosphate hydrolases"/>
    <property type="match status" value="1"/>
</dbReference>
<feature type="domain" description="AIG1-type G" evidence="5">
    <location>
        <begin position="6"/>
        <end position="208"/>
    </location>
</feature>
<dbReference type="InterPro" id="IPR045058">
    <property type="entry name" value="GIMA/IAN/Toc"/>
</dbReference>
<reference evidence="6 7" key="1">
    <citation type="submission" date="2021-07" db="EMBL/GenBank/DDBJ databases">
        <authorList>
            <person name="Imarazene B."/>
            <person name="Zahm M."/>
            <person name="Klopp C."/>
            <person name="Cabau C."/>
            <person name="Beille S."/>
            <person name="Jouanno E."/>
            <person name="Castinel A."/>
            <person name="Lluch J."/>
            <person name="Gil L."/>
            <person name="Kuchtly C."/>
            <person name="Lopez Roques C."/>
            <person name="Donnadieu C."/>
            <person name="Parrinello H."/>
            <person name="Journot L."/>
            <person name="Du K."/>
            <person name="Schartl M."/>
            <person name="Retaux S."/>
            <person name="Guiguen Y."/>
        </authorList>
    </citation>
    <scope>NUCLEOTIDE SEQUENCE [LARGE SCALE GENOMIC DNA]</scope>
    <source>
        <strain evidence="6">Pach_M1</strain>
        <tissue evidence="6">Testis</tissue>
    </source>
</reference>
<accession>A0A8T2L0U2</accession>
<dbReference type="InterPro" id="IPR027417">
    <property type="entry name" value="P-loop_NTPase"/>
</dbReference>
<evidence type="ECO:0000259" key="5">
    <source>
        <dbReference type="PROSITE" id="PS51720"/>
    </source>
</evidence>
<organism evidence="6 7">
    <name type="scientific">Astyanax mexicanus</name>
    <name type="common">Blind cave fish</name>
    <name type="synonym">Astyanax fasciatus mexicanus</name>
    <dbReference type="NCBI Taxonomy" id="7994"/>
    <lineage>
        <taxon>Eukaryota</taxon>
        <taxon>Metazoa</taxon>
        <taxon>Chordata</taxon>
        <taxon>Craniata</taxon>
        <taxon>Vertebrata</taxon>
        <taxon>Euteleostomi</taxon>
        <taxon>Actinopterygii</taxon>
        <taxon>Neopterygii</taxon>
        <taxon>Teleostei</taxon>
        <taxon>Ostariophysi</taxon>
        <taxon>Characiformes</taxon>
        <taxon>Characoidei</taxon>
        <taxon>Acestrorhamphidae</taxon>
        <taxon>Acestrorhamphinae</taxon>
        <taxon>Astyanax</taxon>
    </lineage>
</organism>
<keyword evidence="4" id="KW-0175">Coiled coil</keyword>
<keyword evidence="3" id="KW-0342">GTP-binding</keyword>
<evidence type="ECO:0000256" key="4">
    <source>
        <dbReference type="SAM" id="Coils"/>
    </source>
</evidence>
<feature type="coiled-coil region" evidence="4">
    <location>
        <begin position="212"/>
        <end position="318"/>
    </location>
</feature>
<gene>
    <name evidence="6" type="primary">GIMAP4</name>
    <name evidence="6" type="ORF">AMEX_G24456</name>
</gene>
<dbReference type="SUPFAM" id="SSF52540">
    <property type="entry name" value="P-loop containing nucleoside triphosphate hydrolases"/>
    <property type="match status" value="1"/>
</dbReference>
<dbReference type="Proteomes" id="UP000752171">
    <property type="component" value="Unassembled WGS sequence"/>
</dbReference>
<proteinExistence type="inferred from homology"/>